<dbReference type="AlphaFoldDB" id="A0A443IJX1"/>
<reference evidence="1" key="1">
    <citation type="submission" date="2018-12" db="EMBL/GenBank/DDBJ databases">
        <authorList>
            <person name="Sun L."/>
            <person name="Chen Z."/>
        </authorList>
    </citation>
    <scope>NUCLEOTIDE SEQUENCE [LARGE SCALE GENOMIC DNA]</scope>
    <source>
        <strain evidence="1">DSM 16012</strain>
    </source>
</reference>
<dbReference type="RefSeq" id="WP_120075499.1">
    <property type="nucleotide sequence ID" value="NZ_CP126113.1"/>
</dbReference>
<keyword evidence="2" id="KW-1185">Reference proteome</keyword>
<dbReference type="EMBL" id="QYTU02000049">
    <property type="protein sequence ID" value="RWR05033.1"/>
    <property type="molecule type" value="Genomic_DNA"/>
</dbReference>
<proteinExistence type="predicted"/>
<dbReference type="OrthoDB" id="1797229at2"/>
<gene>
    <name evidence="1" type="ORF">D4N35_016035</name>
</gene>
<comment type="caution">
    <text evidence="1">The sequence shown here is derived from an EMBL/GenBank/DDBJ whole genome shotgun (WGS) entry which is preliminary data.</text>
</comment>
<protein>
    <submittedName>
        <fullName evidence="1">Uncharacterized protein</fullName>
    </submittedName>
</protein>
<accession>A0A443IJX1</accession>
<sequence length="201" mass="23726">MKRLPFERPTDHYEKKLLSIDEEICKLIKKRKELSENNPGFPQTEYIQDWAKQYGLYEGLLISLFEMLRTDEHFRPQVEPKGFQKYIPVLKSVAKDEFLYSVTFIRQYENASVVNFNIDWDEPENSSDDYLHGHHFWELYINEEYHCTVDYGGGSDDHLNYKFVVSPRLPDDVSGLQLIFRESEGPYNECPTGTKIVINLD</sequence>
<evidence type="ECO:0000313" key="2">
    <source>
        <dbReference type="Proteomes" id="UP000273811"/>
    </source>
</evidence>
<name>A0A443IJX1_9BACI</name>
<dbReference type="Proteomes" id="UP000273811">
    <property type="component" value="Unassembled WGS sequence"/>
</dbReference>
<evidence type="ECO:0000313" key="1">
    <source>
        <dbReference type="EMBL" id="RWR05033.1"/>
    </source>
</evidence>
<organism evidence="1 2">
    <name type="scientific">Siminovitchia fortis</name>
    <dbReference type="NCBI Taxonomy" id="254758"/>
    <lineage>
        <taxon>Bacteria</taxon>
        <taxon>Bacillati</taxon>
        <taxon>Bacillota</taxon>
        <taxon>Bacilli</taxon>
        <taxon>Bacillales</taxon>
        <taxon>Bacillaceae</taxon>
        <taxon>Siminovitchia</taxon>
    </lineage>
</organism>
<dbReference type="GeneID" id="56393317"/>